<protein>
    <submittedName>
        <fullName evidence="1">Uncharacterized protein</fullName>
    </submittedName>
</protein>
<sequence length="136" mass="14722">MVMAYSPHSYGFLLAPVIGVDIKQALFSIGDSKAPCSDGHLAFANDILLLCRGDMPSVSILLQQLVFRETSGFVINVTKSSIYFAGVSGDVKQAILRSSGFTEGSFPFKYLGVPLSSYRLLASQFSPLLHKLELSI</sequence>
<dbReference type="EMBL" id="RCHU02000011">
    <property type="protein sequence ID" value="KAL3576226.1"/>
    <property type="molecule type" value="Genomic_DNA"/>
</dbReference>
<proteinExistence type="predicted"/>
<evidence type="ECO:0000313" key="1">
    <source>
        <dbReference type="EMBL" id="KAL3576226.1"/>
    </source>
</evidence>
<name>A0ACC4BCW6_POPAL</name>
<reference evidence="1 2" key="1">
    <citation type="journal article" date="2024" name="Plant Biotechnol. J.">
        <title>Genome and CRISPR/Cas9 system of a widespread forest tree (Populus alba) in the world.</title>
        <authorList>
            <person name="Liu Y.J."/>
            <person name="Jiang P.F."/>
            <person name="Han X.M."/>
            <person name="Li X.Y."/>
            <person name="Wang H.M."/>
            <person name="Wang Y.J."/>
            <person name="Wang X.X."/>
            <person name="Zeng Q.Y."/>
        </authorList>
    </citation>
    <scope>NUCLEOTIDE SEQUENCE [LARGE SCALE GENOMIC DNA]</scope>
    <source>
        <strain evidence="2">cv. PAL-ZL1</strain>
    </source>
</reference>
<keyword evidence="2" id="KW-1185">Reference proteome</keyword>
<accession>A0ACC4BCW6</accession>
<dbReference type="Proteomes" id="UP000309997">
    <property type="component" value="Unassembled WGS sequence"/>
</dbReference>
<organism evidence="1 2">
    <name type="scientific">Populus alba</name>
    <name type="common">White poplar</name>
    <dbReference type="NCBI Taxonomy" id="43335"/>
    <lineage>
        <taxon>Eukaryota</taxon>
        <taxon>Viridiplantae</taxon>
        <taxon>Streptophyta</taxon>
        <taxon>Embryophyta</taxon>
        <taxon>Tracheophyta</taxon>
        <taxon>Spermatophyta</taxon>
        <taxon>Magnoliopsida</taxon>
        <taxon>eudicotyledons</taxon>
        <taxon>Gunneridae</taxon>
        <taxon>Pentapetalae</taxon>
        <taxon>rosids</taxon>
        <taxon>fabids</taxon>
        <taxon>Malpighiales</taxon>
        <taxon>Salicaceae</taxon>
        <taxon>Saliceae</taxon>
        <taxon>Populus</taxon>
    </lineage>
</organism>
<comment type="caution">
    <text evidence="1">The sequence shown here is derived from an EMBL/GenBank/DDBJ whole genome shotgun (WGS) entry which is preliminary data.</text>
</comment>
<evidence type="ECO:0000313" key="2">
    <source>
        <dbReference type="Proteomes" id="UP000309997"/>
    </source>
</evidence>
<gene>
    <name evidence="1" type="ORF">D5086_021509</name>
</gene>